<keyword evidence="7" id="KW-1185">Reference proteome</keyword>
<reference evidence="6 7" key="1">
    <citation type="submission" date="2020-08" db="EMBL/GenBank/DDBJ databases">
        <title>Genome sequence of Sphingomonas daechungensis KACC 18115T.</title>
        <authorList>
            <person name="Hyun D.-W."/>
            <person name="Bae J.-W."/>
        </authorList>
    </citation>
    <scope>NUCLEOTIDE SEQUENCE [LARGE SCALE GENOMIC DNA]</scope>
    <source>
        <strain evidence="6 7">KACC 18115</strain>
    </source>
</reference>
<dbReference type="RefSeq" id="WP_187714568.1">
    <property type="nucleotide sequence ID" value="NZ_CP060780.1"/>
</dbReference>
<evidence type="ECO:0000313" key="6">
    <source>
        <dbReference type="EMBL" id="QNP43138.1"/>
    </source>
</evidence>
<gene>
    <name evidence="6" type="ORF">H9L15_14515</name>
</gene>
<name>A0ABX6T1P9_9SPHN</name>
<evidence type="ECO:0000259" key="5">
    <source>
        <dbReference type="Pfam" id="PF14905"/>
    </source>
</evidence>
<dbReference type="InterPro" id="IPR036942">
    <property type="entry name" value="Beta-barrel_TonB_sf"/>
</dbReference>
<dbReference type="Proteomes" id="UP000516134">
    <property type="component" value="Chromosome"/>
</dbReference>
<comment type="subcellular location">
    <subcellularLocation>
        <location evidence="1">Cell outer membrane</location>
    </subcellularLocation>
</comment>
<feature type="domain" description="Outer membrane protein beta-barrel" evidence="5">
    <location>
        <begin position="15"/>
        <end position="268"/>
    </location>
</feature>
<evidence type="ECO:0000256" key="1">
    <source>
        <dbReference type="ARBA" id="ARBA00004442"/>
    </source>
</evidence>
<keyword evidence="2 4" id="KW-0472">Membrane</keyword>
<keyword evidence="4" id="KW-1133">Transmembrane helix</keyword>
<dbReference type="InterPro" id="IPR041700">
    <property type="entry name" value="OMP_b-brl_3"/>
</dbReference>
<dbReference type="Gene3D" id="2.40.170.20">
    <property type="entry name" value="TonB-dependent receptor, beta-barrel domain"/>
    <property type="match status" value="1"/>
</dbReference>
<evidence type="ECO:0000256" key="3">
    <source>
        <dbReference type="ARBA" id="ARBA00023237"/>
    </source>
</evidence>
<evidence type="ECO:0000256" key="4">
    <source>
        <dbReference type="SAM" id="Phobius"/>
    </source>
</evidence>
<accession>A0ABX6T1P9</accession>
<keyword evidence="6" id="KW-0675">Receptor</keyword>
<dbReference type="Pfam" id="PF14905">
    <property type="entry name" value="OMP_b-brl_3"/>
    <property type="match status" value="1"/>
</dbReference>
<organism evidence="6 7">
    <name type="scientific">Sphingomonas daechungensis</name>
    <dbReference type="NCBI Taxonomy" id="1176646"/>
    <lineage>
        <taxon>Bacteria</taxon>
        <taxon>Pseudomonadati</taxon>
        <taxon>Pseudomonadota</taxon>
        <taxon>Alphaproteobacteria</taxon>
        <taxon>Sphingomonadales</taxon>
        <taxon>Sphingomonadaceae</taxon>
        <taxon>Sphingomonas</taxon>
    </lineage>
</organism>
<proteinExistence type="predicted"/>
<feature type="transmembrane region" description="Helical" evidence="4">
    <location>
        <begin position="479"/>
        <end position="499"/>
    </location>
</feature>
<keyword evidence="3" id="KW-0998">Cell outer membrane</keyword>
<evidence type="ECO:0000313" key="7">
    <source>
        <dbReference type="Proteomes" id="UP000516134"/>
    </source>
</evidence>
<evidence type="ECO:0000256" key="2">
    <source>
        <dbReference type="ARBA" id="ARBA00023136"/>
    </source>
</evidence>
<dbReference type="EMBL" id="CP060780">
    <property type="protein sequence ID" value="QNP43138.1"/>
    <property type="molecule type" value="Genomic_DNA"/>
</dbReference>
<keyword evidence="4" id="KW-0812">Transmembrane</keyword>
<dbReference type="SUPFAM" id="SSF56935">
    <property type="entry name" value="Porins"/>
    <property type="match status" value="1"/>
</dbReference>
<sequence length="503" mass="56088">MANREKPGFPTADVSRTNLFPTFHLEHPLGKSLNLTLSYSKRIDRPWVDQLRPFPIQTGSRTIDLGNPDLQDQTTDSFEVNLHYSRKKLEVGLILYDRETDRLWSSSYFVDANGRTVATIVNAGERSDRGAQFDVSSPLFKRVKGMASVNLFDSRVPIDPVFSSDSERLFRYTANGTLEWRGKDKGQRPGDVAQIQFNYESRSRDFQIRRESYVSVDLSWTHSFSRTFSMTANLDGLGTKHYRHRLIAPTIQEIYERRVTSPVFKLKLTKTIGSGPRRPLLGRQCSLEDVPLALLFGRAGHIDHAAQGHRSAQVEFLAVLGAPVELDGIIDKARTRRAFHVARSADVGMDFSILGKIELGRTVRPELVRLRELALLRECEIGLQHLTGTLSALGIDRSFRNRRAIVGQAARLARGGGLSGASVAGALATTTFVSGSTATEPFWAACCEHAPSIRMASKAAELREVLLVRTLRRLAMVKALIWIVIIIFFIGLLVVTGVLKALF</sequence>
<protein>
    <submittedName>
        <fullName evidence="6">TonB-dependent receptor</fullName>
    </submittedName>
</protein>